<proteinExistence type="predicted"/>
<name>A0ABN0U227_9BURK</name>
<evidence type="ECO:0000313" key="1">
    <source>
        <dbReference type="EMBL" id="GAA0235896.1"/>
    </source>
</evidence>
<sequence>MKTLQNTDIRLTDALERQLLQEAIEAQQEYALDRAIKRMFQKVAGFFKAPEGRVHHTIRTAN</sequence>
<reference evidence="1 2" key="1">
    <citation type="journal article" date="2019" name="Int. J. Syst. Evol. Microbiol.">
        <title>The Global Catalogue of Microorganisms (GCM) 10K type strain sequencing project: providing services to taxonomists for standard genome sequencing and annotation.</title>
        <authorList>
            <consortium name="The Broad Institute Genomics Platform"/>
            <consortium name="The Broad Institute Genome Sequencing Center for Infectious Disease"/>
            <person name="Wu L."/>
            <person name="Ma J."/>
        </authorList>
    </citation>
    <scope>NUCLEOTIDE SEQUENCE [LARGE SCALE GENOMIC DNA]</scope>
    <source>
        <strain evidence="1 2">JCM 16240</strain>
    </source>
</reference>
<comment type="caution">
    <text evidence="1">The sequence shown here is derived from an EMBL/GenBank/DDBJ whole genome shotgun (WGS) entry which is preliminary data.</text>
</comment>
<evidence type="ECO:0000313" key="2">
    <source>
        <dbReference type="Proteomes" id="UP001501176"/>
    </source>
</evidence>
<dbReference type="Proteomes" id="UP001501176">
    <property type="component" value="Unassembled WGS sequence"/>
</dbReference>
<dbReference type="EMBL" id="BAAAFN010000015">
    <property type="protein sequence ID" value="GAA0235896.1"/>
    <property type="molecule type" value="Genomic_DNA"/>
</dbReference>
<gene>
    <name evidence="1" type="ORF">GCM10009125_26070</name>
</gene>
<keyword evidence="2" id="KW-1185">Reference proteome</keyword>
<organism evidence="1 2">
    <name type="scientific">Castellaniella daejeonensis</name>
    <dbReference type="NCBI Taxonomy" id="659013"/>
    <lineage>
        <taxon>Bacteria</taxon>
        <taxon>Pseudomonadati</taxon>
        <taxon>Pseudomonadota</taxon>
        <taxon>Betaproteobacteria</taxon>
        <taxon>Burkholderiales</taxon>
        <taxon>Alcaligenaceae</taxon>
        <taxon>Castellaniella</taxon>
    </lineage>
</organism>
<accession>A0ABN0U227</accession>
<protein>
    <submittedName>
        <fullName evidence="1">Uncharacterized protein</fullName>
    </submittedName>
</protein>
<dbReference type="RefSeq" id="WP_343821721.1">
    <property type="nucleotide sequence ID" value="NZ_BAAAFN010000015.1"/>
</dbReference>